<evidence type="ECO:0000256" key="1">
    <source>
        <dbReference type="SAM" id="Phobius"/>
    </source>
</evidence>
<keyword evidence="1" id="KW-0472">Membrane</keyword>
<feature type="transmembrane region" description="Helical" evidence="1">
    <location>
        <begin position="80"/>
        <end position="101"/>
    </location>
</feature>
<reference evidence="2 3" key="1">
    <citation type="submission" date="2020-01" db="EMBL/GenBank/DDBJ databases">
        <authorList>
            <person name="Wang S."/>
        </authorList>
    </citation>
    <scope>NUCLEOTIDE SEQUENCE [LARGE SCALE GENOMIC DNA]</scope>
    <source>
        <strain evidence="2 3">D151-2-6</strain>
    </source>
</reference>
<evidence type="ECO:0008006" key="4">
    <source>
        <dbReference type="Google" id="ProtNLM"/>
    </source>
</evidence>
<keyword evidence="1" id="KW-1133">Transmembrane helix</keyword>
<feature type="transmembrane region" description="Helical" evidence="1">
    <location>
        <begin position="6"/>
        <end position="24"/>
    </location>
</feature>
<evidence type="ECO:0000313" key="2">
    <source>
        <dbReference type="EMBL" id="QIH72313.1"/>
    </source>
</evidence>
<protein>
    <recommendedName>
        <fullName evidence="4">DUF4345 domain-containing protein</fullName>
    </recommendedName>
</protein>
<dbReference type="KEGG" id="bmed:GYM46_04665"/>
<feature type="transmembrane region" description="Helical" evidence="1">
    <location>
        <begin position="113"/>
        <end position="136"/>
    </location>
</feature>
<dbReference type="AlphaFoldDB" id="A0AB37E4P4"/>
<dbReference type="RefSeq" id="WP_008263356.1">
    <property type="nucleotide sequence ID" value="NZ_CP048751.1"/>
</dbReference>
<dbReference type="Proteomes" id="UP000501325">
    <property type="component" value="Chromosome"/>
</dbReference>
<evidence type="ECO:0000313" key="3">
    <source>
        <dbReference type="Proteomes" id="UP000501325"/>
    </source>
</evidence>
<gene>
    <name evidence="2" type="ORF">GYM46_04665</name>
</gene>
<keyword evidence="1" id="KW-0812">Transmembrane</keyword>
<feature type="transmembrane region" description="Helical" evidence="1">
    <location>
        <begin position="55"/>
        <end position="73"/>
    </location>
</feature>
<accession>A0AB37E4P4</accession>
<organism evidence="2 3">
    <name type="scientific">Brevundimonas mediterranea</name>
    <dbReference type="NCBI Taxonomy" id="74329"/>
    <lineage>
        <taxon>Bacteria</taxon>
        <taxon>Pseudomonadati</taxon>
        <taxon>Pseudomonadota</taxon>
        <taxon>Alphaproteobacteria</taxon>
        <taxon>Caulobacterales</taxon>
        <taxon>Caulobacteraceae</taxon>
        <taxon>Brevundimonas</taxon>
    </lineage>
</organism>
<name>A0AB37E4P4_9CAUL</name>
<proteinExistence type="predicted"/>
<sequence>MPSPLWFFGTALTILALVLLIWKGGRPEREAAAGLFVVQLVSGWVDHLIIGQFRWAVALVSLSLLVWLVRLSLRYDRWWLLFAAGAQLLALGTHAASLFGSDVLTWSIVTTRMVVWVEIMILGLIGVWEATAAPYARPQTSLSAKSRIA</sequence>
<dbReference type="EMBL" id="CP048751">
    <property type="protein sequence ID" value="QIH72313.1"/>
    <property type="molecule type" value="Genomic_DNA"/>
</dbReference>